<keyword evidence="14" id="KW-1185">Reference proteome</keyword>
<gene>
    <name evidence="13" type="ORF">SAJA_00830</name>
</gene>
<comment type="subcellular location">
    <subcellularLocation>
        <location evidence="1">Cell inner membrane</location>
        <topology evidence="1">Single-pass membrane protein</topology>
    </subcellularLocation>
</comment>
<keyword evidence="6" id="KW-0997">Cell inner membrane</keyword>
<evidence type="ECO:0000256" key="1">
    <source>
        <dbReference type="ARBA" id="ARBA00004377"/>
    </source>
</evidence>
<dbReference type="SUPFAM" id="SSF54523">
    <property type="entry name" value="Pili subunits"/>
    <property type="match status" value="1"/>
</dbReference>
<dbReference type="InterPro" id="IPR013545">
    <property type="entry name" value="T2SS_protein-GspG_C"/>
</dbReference>
<comment type="similarity">
    <text evidence="2">Belongs to the GSP G family.</text>
</comment>
<evidence type="ECO:0000256" key="7">
    <source>
        <dbReference type="ARBA" id="ARBA00022692"/>
    </source>
</evidence>
<dbReference type="PRINTS" id="PR00813">
    <property type="entry name" value="BCTERIALGSPG"/>
</dbReference>
<reference evidence="13 14" key="1">
    <citation type="submission" date="2013-10" db="EMBL/GenBank/DDBJ databases">
        <title>Salinisphaera japonica YTM-1 Genome Sequencing.</title>
        <authorList>
            <person name="Lai Q."/>
            <person name="Li C."/>
            <person name="Shao Z."/>
        </authorList>
    </citation>
    <scope>NUCLEOTIDE SEQUENCE [LARGE SCALE GENOMIC DNA]</scope>
    <source>
        <strain evidence="13 14">YTM-1</strain>
    </source>
</reference>
<accession>A0A423Q2H6</accession>
<dbReference type="GO" id="GO:0015628">
    <property type="term" value="P:protein secretion by the type II secretion system"/>
    <property type="evidence" value="ECO:0007669"/>
    <property type="project" value="InterPro"/>
</dbReference>
<evidence type="ECO:0000256" key="2">
    <source>
        <dbReference type="ARBA" id="ARBA00009984"/>
    </source>
</evidence>
<dbReference type="InterPro" id="IPR010054">
    <property type="entry name" value="Type2_sec_GspG"/>
</dbReference>
<proteinExistence type="inferred from homology"/>
<comment type="caution">
    <text evidence="13">The sequence shown here is derived from an EMBL/GenBank/DDBJ whole genome shotgun (WGS) entry which is preliminary data.</text>
</comment>
<organism evidence="13 14">
    <name type="scientific">Salinisphaera japonica YTM-1</name>
    <dbReference type="NCBI Taxonomy" id="1209778"/>
    <lineage>
        <taxon>Bacteria</taxon>
        <taxon>Pseudomonadati</taxon>
        <taxon>Pseudomonadota</taxon>
        <taxon>Gammaproteobacteria</taxon>
        <taxon>Salinisphaerales</taxon>
        <taxon>Salinisphaeraceae</taxon>
        <taxon>Salinisphaera</taxon>
    </lineage>
</organism>
<dbReference type="InParanoid" id="A0A423Q2H6"/>
<dbReference type="Pfam" id="PF08334">
    <property type="entry name" value="T2SSG"/>
    <property type="match status" value="1"/>
</dbReference>
<keyword evidence="5" id="KW-0488">Methylation</keyword>
<evidence type="ECO:0000313" key="13">
    <source>
        <dbReference type="EMBL" id="ROO32809.1"/>
    </source>
</evidence>
<dbReference type="PANTHER" id="PTHR30093:SF44">
    <property type="entry name" value="TYPE II SECRETION SYSTEM CORE PROTEIN G"/>
    <property type="match status" value="1"/>
</dbReference>
<keyword evidence="7 11" id="KW-0812">Transmembrane</keyword>
<protein>
    <recommendedName>
        <fullName evidence="3">Type II secretion system core protein G</fullName>
    </recommendedName>
</protein>
<evidence type="ECO:0000256" key="3">
    <source>
        <dbReference type="ARBA" id="ARBA00020042"/>
    </source>
</evidence>
<name>A0A423Q2H6_9GAMM</name>
<sequence length="156" mass="17288">MKHTHLGRARSAAGMREQGFTLIEIMVVVVILGILAAIVVPNIIDRPDAAREAKARQDIKAVDSALKLYRLDNYRYPSTEQGLAALVEKPNSQPEPRNWKSGGYLDRVPTDPWGNVYHYRNPGQHGPIDIYTLGRDNQEGGEGADADIGNWKLDNA</sequence>
<dbReference type="PROSITE" id="PS00409">
    <property type="entry name" value="PROKAR_NTER_METHYL"/>
    <property type="match status" value="1"/>
</dbReference>
<dbReference type="NCBIfam" id="TIGR01710">
    <property type="entry name" value="typeII_sec_gspG"/>
    <property type="match status" value="1"/>
</dbReference>
<dbReference type="GO" id="GO:0005886">
    <property type="term" value="C:plasma membrane"/>
    <property type="evidence" value="ECO:0007669"/>
    <property type="project" value="UniProtKB-SubCell"/>
</dbReference>
<dbReference type="GO" id="GO:0015627">
    <property type="term" value="C:type II protein secretion system complex"/>
    <property type="evidence" value="ECO:0007669"/>
    <property type="project" value="InterPro"/>
</dbReference>
<dbReference type="AlphaFoldDB" id="A0A423Q2H6"/>
<dbReference type="PANTHER" id="PTHR30093">
    <property type="entry name" value="GENERAL SECRETION PATHWAY PROTEIN G"/>
    <property type="match status" value="1"/>
</dbReference>
<dbReference type="InterPro" id="IPR012902">
    <property type="entry name" value="N_methyl_site"/>
</dbReference>
<dbReference type="Pfam" id="PF07963">
    <property type="entry name" value="N_methyl"/>
    <property type="match status" value="1"/>
</dbReference>
<feature type="transmembrane region" description="Helical" evidence="11">
    <location>
        <begin position="21"/>
        <end position="44"/>
    </location>
</feature>
<evidence type="ECO:0000256" key="6">
    <source>
        <dbReference type="ARBA" id="ARBA00022519"/>
    </source>
</evidence>
<dbReference type="Gene3D" id="3.30.700.10">
    <property type="entry name" value="Glycoprotein, Type 4 Pilin"/>
    <property type="match status" value="1"/>
</dbReference>
<dbReference type="NCBIfam" id="TIGR02532">
    <property type="entry name" value="IV_pilin_GFxxxE"/>
    <property type="match status" value="1"/>
</dbReference>
<dbReference type="InterPro" id="IPR045584">
    <property type="entry name" value="Pilin-like"/>
</dbReference>
<dbReference type="InterPro" id="IPR000983">
    <property type="entry name" value="Bac_GSPG_pilin"/>
</dbReference>
<evidence type="ECO:0000256" key="5">
    <source>
        <dbReference type="ARBA" id="ARBA00022481"/>
    </source>
</evidence>
<keyword evidence="8 11" id="KW-1133">Transmembrane helix</keyword>
<dbReference type="Proteomes" id="UP000285310">
    <property type="component" value="Unassembled WGS sequence"/>
</dbReference>
<feature type="domain" description="Type II secretion system protein GspG C-terminal" evidence="12">
    <location>
        <begin position="42"/>
        <end position="151"/>
    </location>
</feature>
<dbReference type="FunCoup" id="A0A423Q2H6">
    <property type="interactions" value="162"/>
</dbReference>
<keyword evidence="9 11" id="KW-0472">Membrane</keyword>
<evidence type="ECO:0000256" key="8">
    <source>
        <dbReference type="ARBA" id="ARBA00022989"/>
    </source>
</evidence>
<evidence type="ECO:0000313" key="14">
    <source>
        <dbReference type="Proteomes" id="UP000285310"/>
    </source>
</evidence>
<keyword evidence="4" id="KW-1003">Cell membrane</keyword>
<dbReference type="EMBL" id="AYKG01000001">
    <property type="protein sequence ID" value="ROO32809.1"/>
    <property type="molecule type" value="Genomic_DNA"/>
</dbReference>
<evidence type="ECO:0000256" key="10">
    <source>
        <dbReference type="SAM" id="MobiDB-lite"/>
    </source>
</evidence>
<evidence type="ECO:0000256" key="11">
    <source>
        <dbReference type="SAM" id="Phobius"/>
    </source>
</evidence>
<evidence type="ECO:0000259" key="12">
    <source>
        <dbReference type="Pfam" id="PF08334"/>
    </source>
</evidence>
<dbReference type="RefSeq" id="WP_221180063.1">
    <property type="nucleotide sequence ID" value="NZ_AYKG01000001.1"/>
</dbReference>
<feature type="region of interest" description="Disordered" evidence="10">
    <location>
        <begin position="136"/>
        <end position="156"/>
    </location>
</feature>
<evidence type="ECO:0000256" key="4">
    <source>
        <dbReference type="ARBA" id="ARBA00022475"/>
    </source>
</evidence>
<evidence type="ECO:0000256" key="9">
    <source>
        <dbReference type="ARBA" id="ARBA00023136"/>
    </source>
</evidence>